<evidence type="ECO:0000313" key="2">
    <source>
        <dbReference type="Proteomes" id="UP000298652"/>
    </source>
</evidence>
<evidence type="ECO:0000313" key="1">
    <source>
        <dbReference type="EMBL" id="TKW34470.1"/>
    </source>
</evidence>
<dbReference type="EMBL" id="CM016553">
    <property type="protein sequence ID" value="TKW34470.1"/>
    <property type="molecule type" value="Genomic_DNA"/>
</dbReference>
<proteinExistence type="predicted"/>
<dbReference type="Proteomes" id="UP000298652">
    <property type="component" value="Chromosome 2"/>
</dbReference>
<organism evidence="1 2">
    <name type="scientific">Setaria viridis</name>
    <name type="common">Green bristlegrass</name>
    <name type="synonym">Setaria italica subsp. viridis</name>
    <dbReference type="NCBI Taxonomy" id="4556"/>
    <lineage>
        <taxon>Eukaryota</taxon>
        <taxon>Viridiplantae</taxon>
        <taxon>Streptophyta</taxon>
        <taxon>Embryophyta</taxon>
        <taxon>Tracheophyta</taxon>
        <taxon>Spermatophyta</taxon>
        <taxon>Magnoliopsida</taxon>
        <taxon>Liliopsida</taxon>
        <taxon>Poales</taxon>
        <taxon>Poaceae</taxon>
        <taxon>PACMAD clade</taxon>
        <taxon>Panicoideae</taxon>
        <taxon>Panicodae</taxon>
        <taxon>Paniceae</taxon>
        <taxon>Cenchrinae</taxon>
        <taxon>Setaria</taxon>
    </lineage>
</organism>
<gene>
    <name evidence="1" type="ORF">SEVIR_2G309400v2</name>
</gene>
<dbReference type="PROSITE" id="PS51257">
    <property type="entry name" value="PROKAR_LIPOPROTEIN"/>
    <property type="match status" value="1"/>
</dbReference>
<sequence>MNNVMAREGPALSSHLKSALSHQTIGSCARQKHVARVQKKVHCRHPFFHLFSTTGFARQMHNRRVLRWKFWSTSR</sequence>
<accession>A0A4U6VWU6</accession>
<name>A0A4U6VWU6_SETVI</name>
<protein>
    <submittedName>
        <fullName evidence="1">Uncharacterized protein</fullName>
    </submittedName>
</protein>
<reference evidence="1" key="1">
    <citation type="submission" date="2019-03" db="EMBL/GenBank/DDBJ databases">
        <title>WGS assembly of Setaria viridis.</title>
        <authorList>
            <person name="Huang P."/>
            <person name="Jenkins J."/>
            <person name="Grimwood J."/>
            <person name="Barry K."/>
            <person name="Healey A."/>
            <person name="Mamidi S."/>
            <person name="Sreedasyam A."/>
            <person name="Shu S."/>
            <person name="Feldman M."/>
            <person name="Wu J."/>
            <person name="Yu Y."/>
            <person name="Chen C."/>
            <person name="Johnson J."/>
            <person name="Rokhsar D."/>
            <person name="Baxter I."/>
            <person name="Schmutz J."/>
            <person name="Brutnell T."/>
            <person name="Kellogg E."/>
        </authorList>
    </citation>
    <scope>NUCLEOTIDE SEQUENCE [LARGE SCALE GENOMIC DNA]</scope>
</reference>
<dbReference type="Gramene" id="TKW34470">
    <property type="protein sequence ID" value="TKW34470"/>
    <property type="gene ID" value="SEVIR_2G309400v2"/>
</dbReference>
<keyword evidence="2" id="KW-1185">Reference proteome</keyword>
<dbReference type="AlphaFoldDB" id="A0A4U6VWU6"/>